<feature type="transmembrane region" description="Helical" evidence="1">
    <location>
        <begin position="20"/>
        <end position="43"/>
    </location>
</feature>
<evidence type="ECO:0000256" key="1">
    <source>
        <dbReference type="SAM" id="Phobius"/>
    </source>
</evidence>
<dbReference type="AlphaFoldDB" id="A0A1J1HEL3"/>
<accession>A0A1J1HEL3</accession>
<name>A0A1J1HEL3_9DIPT</name>
<keyword evidence="1" id="KW-0472">Membrane</keyword>
<protein>
    <submittedName>
        <fullName evidence="2">CLUMA_CG000364, isoform A</fullName>
    </submittedName>
</protein>
<evidence type="ECO:0000313" key="2">
    <source>
        <dbReference type="EMBL" id="CRK86416.1"/>
    </source>
</evidence>
<organism evidence="2 3">
    <name type="scientific">Clunio marinus</name>
    <dbReference type="NCBI Taxonomy" id="568069"/>
    <lineage>
        <taxon>Eukaryota</taxon>
        <taxon>Metazoa</taxon>
        <taxon>Ecdysozoa</taxon>
        <taxon>Arthropoda</taxon>
        <taxon>Hexapoda</taxon>
        <taxon>Insecta</taxon>
        <taxon>Pterygota</taxon>
        <taxon>Neoptera</taxon>
        <taxon>Endopterygota</taxon>
        <taxon>Diptera</taxon>
        <taxon>Nematocera</taxon>
        <taxon>Chironomoidea</taxon>
        <taxon>Chironomidae</taxon>
        <taxon>Clunio</taxon>
    </lineage>
</organism>
<evidence type="ECO:0000313" key="3">
    <source>
        <dbReference type="Proteomes" id="UP000183832"/>
    </source>
</evidence>
<proteinExistence type="predicted"/>
<keyword evidence="1" id="KW-0812">Transmembrane</keyword>
<dbReference type="Proteomes" id="UP000183832">
    <property type="component" value="Unassembled WGS sequence"/>
</dbReference>
<keyword evidence="3" id="KW-1185">Reference proteome</keyword>
<reference evidence="2 3" key="1">
    <citation type="submission" date="2015-04" db="EMBL/GenBank/DDBJ databases">
        <authorList>
            <person name="Syromyatnikov M.Y."/>
            <person name="Popov V.N."/>
        </authorList>
    </citation>
    <scope>NUCLEOTIDE SEQUENCE [LARGE SCALE GENOMIC DNA]</scope>
</reference>
<dbReference type="EMBL" id="CVRI01000001">
    <property type="protein sequence ID" value="CRK86416.1"/>
    <property type="molecule type" value="Genomic_DNA"/>
</dbReference>
<gene>
    <name evidence="2" type="ORF">CLUMA_CG000364</name>
</gene>
<sequence>MEWLKITLLMWKTSESYLNTFTKIFLGFSCGVRFLVLAPLFLFEKEKLKQTTVDERREINAAMCFHAFGNKKKYIYCKYHILQVLRCFLNYGDESLRHVTNKSANSSLKSHDQHLQTYICLFLMLLLKEKASVLRLIRES</sequence>
<keyword evidence="1" id="KW-1133">Transmembrane helix</keyword>